<dbReference type="Proteomes" id="UP000616885">
    <property type="component" value="Unassembled WGS sequence"/>
</dbReference>
<dbReference type="SUPFAM" id="SSF51905">
    <property type="entry name" value="FAD/NAD(P)-binding domain"/>
    <property type="match status" value="1"/>
</dbReference>
<dbReference type="Pfam" id="PF13738">
    <property type="entry name" value="Pyr_redox_3"/>
    <property type="match status" value="1"/>
</dbReference>
<dbReference type="PANTHER" id="PTHR42877">
    <property type="entry name" value="L-ORNITHINE N(5)-MONOOXYGENASE-RELATED"/>
    <property type="match status" value="1"/>
</dbReference>
<evidence type="ECO:0000256" key="1">
    <source>
        <dbReference type="ARBA" id="ARBA00010139"/>
    </source>
</evidence>
<evidence type="ECO:0000313" key="3">
    <source>
        <dbReference type="Proteomes" id="UP000616885"/>
    </source>
</evidence>
<dbReference type="InterPro" id="IPR036188">
    <property type="entry name" value="FAD/NAD-bd_sf"/>
</dbReference>
<comment type="caution">
    <text evidence="2">The sequence shown here is derived from an EMBL/GenBank/DDBJ whole genome shotgun (WGS) entry which is preliminary data.</text>
</comment>
<name>A0A8H7K5P4_BIOOC</name>
<protein>
    <recommendedName>
        <fullName evidence="4">Monooxygenase</fullName>
    </recommendedName>
</protein>
<organism evidence="2 3">
    <name type="scientific">Bionectria ochroleuca</name>
    <name type="common">Gliocladium roseum</name>
    <dbReference type="NCBI Taxonomy" id="29856"/>
    <lineage>
        <taxon>Eukaryota</taxon>
        <taxon>Fungi</taxon>
        <taxon>Dikarya</taxon>
        <taxon>Ascomycota</taxon>
        <taxon>Pezizomycotina</taxon>
        <taxon>Sordariomycetes</taxon>
        <taxon>Hypocreomycetidae</taxon>
        <taxon>Hypocreales</taxon>
        <taxon>Bionectriaceae</taxon>
        <taxon>Clonostachys</taxon>
    </lineage>
</organism>
<comment type="similarity">
    <text evidence="1">Belongs to the FAD-binding monooxygenase family.</text>
</comment>
<gene>
    <name evidence="2" type="ORF">IM811_006295</name>
</gene>
<dbReference type="Gene3D" id="3.50.50.60">
    <property type="entry name" value="FAD/NAD(P)-binding domain"/>
    <property type="match status" value="3"/>
</dbReference>
<dbReference type="AlphaFoldDB" id="A0A8H7K5P4"/>
<dbReference type="EMBL" id="JADCTT010000016">
    <property type="protein sequence ID" value="KAF9743955.1"/>
    <property type="molecule type" value="Genomic_DNA"/>
</dbReference>
<evidence type="ECO:0008006" key="4">
    <source>
        <dbReference type="Google" id="ProtNLM"/>
    </source>
</evidence>
<dbReference type="PANTHER" id="PTHR42877:SF5">
    <property type="entry name" value="L-ORNITHINE N(5)-MONOOXYGENASE-RELATED"/>
    <property type="match status" value="1"/>
</dbReference>
<dbReference type="InterPro" id="IPR051209">
    <property type="entry name" value="FAD-bind_Monooxygenase_sf"/>
</dbReference>
<evidence type="ECO:0000313" key="2">
    <source>
        <dbReference type="EMBL" id="KAF9743955.1"/>
    </source>
</evidence>
<sequence length="549" mass="62322">MPPSAIIIGAGPSGVAMAHKLKHELQFNDFTIYEKLDGVGGTWRANSYPGCGCDVQSTLYSFSFNLNPDWSKELAEQEEILQYIEDTVDKFNLRPHINLGVECIGSEWDSPKNQWQVRLRDLKTGIEFTRTTTMFISAVGGISVPREVHFEGMENFRGPIYHTAQWRHDVSYAGKRVAVIGNGCSAVQVVPALSEKAEYVKQYARSPQWYHERPNRHFTGFEKWLFRTVPLLMRLRRWNIFWSIDQQSYAYRGTDAGIQQRLKEEEVARDYIRHKAPEKYHTILTPDFELGCKRKIADPGYLEALHRDNIELIPEGLQRITETGIISSSGREDEYDIIVLATGFKVSQFLTPMEIVGADGNTLQQQWNECRGAQAYLGTFVHNFPNLAILFGPNTFPANNSALYACEVQVDYAARALVRPLIDGKANVVEVKETVENRTTNEIHLKLRNSVFSGKCTNWYIGEFGRNAASWPGMAIEFWFATLFTDHKAFIRKGGDKLWFINSFRRWLQSSAPLFVLLASTAAIYGLSRVGISAHLASLPNPYLNATIR</sequence>
<reference evidence="2" key="1">
    <citation type="submission" date="2020-10" db="EMBL/GenBank/DDBJ databases">
        <title>High-Quality Genome Resource of Clonostachys rosea strain S41 by Oxford Nanopore Long-Read Sequencing.</title>
        <authorList>
            <person name="Wang H."/>
        </authorList>
    </citation>
    <scope>NUCLEOTIDE SEQUENCE</scope>
    <source>
        <strain evidence="2">S41</strain>
    </source>
</reference>
<proteinExistence type="inferred from homology"/>
<accession>A0A8H7K5P4</accession>